<sequence length="288" mass="32281">MCEGDTSPLFLSLRMPNDRRGKQTRVSRVTVMMSLLRPLTTSLNQCISGSCQISISRAVRLRMSGGAGESDEDEHGKVTSNVVSKRYSEALFVLMLGNLARFAKELDPLAPCPLPRAPCPLPRPLAPCPEPLAPCPEPLAPCPGPLPRAPMHCKKAIRLKALFRCIILQNTGEHVSGFPSFFVFSSSSFTPSPSAAERARWRSPSLFNGERRRGGGWKEEEERREGKRGDSGKGEWGKEKREEKIMRGDEDGRKEEERGHRKGERREEKIMRGEEDGRKEERRGEKGR</sequence>
<evidence type="ECO:0000256" key="1">
    <source>
        <dbReference type="SAM" id="MobiDB-lite"/>
    </source>
</evidence>
<gene>
    <name evidence="2" type="ORF">EYF80_017177</name>
</gene>
<evidence type="ECO:0000313" key="3">
    <source>
        <dbReference type="Proteomes" id="UP000314294"/>
    </source>
</evidence>
<reference evidence="2 3" key="1">
    <citation type="submission" date="2019-03" db="EMBL/GenBank/DDBJ databases">
        <title>First draft genome of Liparis tanakae, snailfish: a comprehensive survey of snailfish specific genes.</title>
        <authorList>
            <person name="Kim W."/>
            <person name="Song I."/>
            <person name="Jeong J.-H."/>
            <person name="Kim D."/>
            <person name="Kim S."/>
            <person name="Ryu S."/>
            <person name="Song J.Y."/>
            <person name="Lee S.K."/>
        </authorList>
    </citation>
    <scope>NUCLEOTIDE SEQUENCE [LARGE SCALE GENOMIC DNA]</scope>
    <source>
        <tissue evidence="2">Muscle</tissue>
    </source>
</reference>
<feature type="region of interest" description="Disordered" evidence="1">
    <location>
        <begin position="206"/>
        <end position="288"/>
    </location>
</feature>
<comment type="caution">
    <text evidence="2">The sequence shown here is derived from an EMBL/GenBank/DDBJ whole genome shotgun (WGS) entry which is preliminary data.</text>
</comment>
<dbReference type="AlphaFoldDB" id="A0A4Z2I422"/>
<protein>
    <submittedName>
        <fullName evidence="2">Uncharacterized protein</fullName>
    </submittedName>
</protein>
<name>A0A4Z2I422_9TELE</name>
<keyword evidence="3" id="KW-1185">Reference proteome</keyword>
<proteinExistence type="predicted"/>
<dbReference type="EMBL" id="SRLO01000135">
    <property type="protein sequence ID" value="TNN72570.1"/>
    <property type="molecule type" value="Genomic_DNA"/>
</dbReference>
<accession>A0A4Z2I422</accession>
<evidence type="ECO:0000313" key="2">
    <source>
        <dbReference type="EMBL" id="TNN72570.1"/>
    </source>
</evidence>
<organism evidence="2 3">
    <name type="scientific">Liparis tanakae</name>
    <name type="common">Tanaka's snailfish</name>
    <dbReference type="NCBI Taxonomy" id="230148"/>
    <lineage>
        <taxon>Eukaryota</taxon>
        <taxon>Metazoa</taxon>
        <taxon>Chordata</taxon>
        <taxon>Craniata</taxon>
        <taxon>Vertebrata</taxon>
        <taxon>Euteleostomi</taxon>
        <taxon>Actinopterygii</taxon>
        <taxon>Neopterygii</taxon>
        <taxon>Teleostei</taxon>
        <taxon>Neoteleostei</taxon>
        <taxon>Acanthomorphata</taxon>
        <taxon>Eupercaria</taxon>
        <taxon>Perciformes</taxon>
        <taxon>Cottioidei</taxon>
        <taxon>Cottales</taxon>
        <taxon>Liparidae</taxon>
        <taxon>Liparis</taxon>
    </lineage>
</organism>
<feature type="compositionally biased region" description="Basic and acidic residues" evidence="1">
    <location>
        <begin position="209"/>
        <end position="288"/>
    </location>
</feature>
<dbReference type="Proteomes" id="UP000314294">
    <property type="component" value="Unassembled WGS sequence"/>
</dbReference>